<evidence type="ECO:0000313" key="2">
    <source>
        <dbReference type="Proteomes" id="UP000770717"/>
    </source>
</evidence>
<reference evidence="1" key="1">
    <citation type="thesis" date="2020" institute="ProQuest LLC" country="789 East Eisenhower Parkway, Ann Arbor, MI, USA">
        <title>Comparative Genomics and Chromosome Evolution.</title>
        <authorList>
            <person name="Mudd A.B."/>
        </authorList>
    </citation>
    <scope>NUCLEOTIDE SEQUENCE</scope>
    <source>
        <strain evidence="1">HN-11 Male</strain>
        <tissue evidence="1">Kidney and liver</tissue>
    </source>
</reference>
<comment type="caution">
    <text evidence="1">The sequence shown here is derived from an EMBL/GenBank/DDBJ whole genome shotgun (WGS) entry which is preliminary data.</text>
</comment>
<sequence length="74" mass="8823">MSKYGKLADFSSRFPFFQEVTWTYRSRYVQYTVTALQKIWKSKDISIATKTRLVNAIVFHITMYGYLGMPQRTR</sequence>
<dbReference type="Proteomes" id="UP000770717">
    <property type="component" value="Unassembled WGS sequence"/>
</dbReference>
<name>A0A8J6F115_ELECQ</name>
<dbReference type="OrthoDB" id="425681at2759"/>
<dbReference type="EMBL" id="WNTK01000007">
    <property type="protein sequence ID" value="KAG9479762.1"/>
    <property type="molecule type" value="Genomic_DNA"/>
</dbReference>
<keyword evidence="2" id="KW-1185">Reference proteome</keyword>
<protein>
    <submittedName>
        <fullName evidence="1">Uncharacterized protein</fullName>
    </submittedName>
</protein>
<gene>
    <name evidence="1" type="ORF">GDO78_011675</name>
</gene>
<dbReference type="AlphaFoldDB" id="A0A8J6F115"/>
<proteinExistence type="predicted"/>
<accession>A0A8J6F115</accession>
<organism evidence="1 2">
    <name type="scientific">Eleutherodactylus coqui</name>
    <name type="common">Puerto Rican coqui</name>
    <dbReference type="NCBI Taxonomy" id="57060"/>
    <lineage>
        <taxon>Eukaryota</taxon>
        <taxon>Metazoa</taxon>
        <taxon>Chordata</taxon>
        <taxon>Craniata</taxon>
        <taxon>Vertebrata</taxon>
        <taxon>Euteleostomi</taxon>
        <taxon>Amphibia</taxon>
        <taxon>Batrachia</taxon>
        <taxon>Anura</taxon>
        <taxon>Neobatrachia</taxon>
        <taxon>Hyloidea</taxon>
        <taxon>Eleutherodactylidae</taxon>
        <taxon>Eleutherodactylinae</taxon>
        <taxon>Eleutherodactylus</taxon>
        <taxon>Eleutherodactylus</taxon>
    </lineage>
</organism>
<evidence type="ECO:0000313" key="1">
    <source>
        <dbReference type="EMBL" id="KAG9479762.1"/>
    </source>
</evidence>